<protein>
    <submittedName>
        <fullName evidence="13">Uncharacterized protein</fullName>
    </submittedName>
</protein>
<sequence length="112" mass="13156">MCLELCRSEYSKAMLGCVWGMTMVPSVDDVCYQHYEEPQISPEQQAELWNKRLICFQNCRQGCLKLQYRYTVKEEDYHDVLTSQNDPSNIRVYVKNPEVTVLKHRPLYGSGE</sequence>
<keyword evidence="8 12" id="KW-0406">Ion transport</keyword>
<evidence type="ECO:0000256" key="12">
    <source>
        <dbReference type="RuleBase" id="RU000679"/>
    </source>
</evidence>
<keyword evidence="3 12" id="KW-0813">Transport</keyword>
<comment type="caution">
    <text evidence="13">The sequence shown here is derived from an EMBL/GenBank/DDBJ whole genome shotgun (WGS) entry which is preliminary data.</text>
</comment>
<evidence type="ECO:0000256" key="11">
    <source>
        <dbReference type="ARBA" id="ARBA00023303"/>
    </source>
</evidence>
<evidence type="ECO:0000313" key="13">
    <source>
        <dbReference type="EMBL" id="CAL1268779.1"/>
    </source>
</evidence>
<comment type="similarity">
    <text evidence="2 12">Belongs to the amiloride-sensitive sodium channel (TC 1.A.6) family.</text>
</comment>
<evidence type="ECO:0000256" key="10">
    <source>
        <dbReference type="ARBA" id="ARBA00023201"/>
    </source>
</evidence>
<feature type="non-terminal residue" evidence="13">
    <location>
        <position position="112"/>
    </location>
</feature>
<name>A0AAV1ZAX6_9ARAC</name>
<accession>A0AAV1ZAX6</accession>
<keyword evidence="10 12" id="KW-0739">Sodium transport</keyword>
<keyword evidence="5 12" id="KW-0812">Transmembrane</keyword>
<dbReference type="Proteomes" id="UP001497382">
    <property type="component" value="Unassembled WGS sequence"/>
</dbReference>
<evidence type="ECO:0000256" key="9">
    <source>
        <dbReference type="ARBA" id="ARBA00023136"/>
    </source>
</evidence>
<keyword evidence="7" id="KW-0915">Sodium</keyword>
<dbReference type="Pfam" id="PF00858">
    <property type="entry name" value="ASC"/>
    <property type="match status" value="1"/>
</dbReference>
<keyword evidence="14" id="KW-1185">Reference proteome</keyword>
<proteinExistence type="inferred from homology"/>
<evidence type="ECO:0000256" key="5">
    <source>
        <dbReference type="ARBA" id="ARBA00022692"/>
    </source>
</evidence>
<reference evidence="13 14" key="1">
    <citation type="submission" date="2024-04" db="EMBL/GenBank/DDBJ databases">
        <authorList>
            <person name="Rising A."/>
            <person name="Reimegard J."/>
            <person name="Sonavane S."/>
            <person name="Akerstrom W."/>
            <person name="Nylinder S."/>
            <person name="Hedman E."/>
            <person name="Kallberg Y."/>
        </authorList>
    </citation>
    <scope>NUCLEOTIDE SEQUENCE [LARGE SCALE GENOMIC DNA]</scope>
</reference>
<evidence type="ECO:0000313" key="14">
    <source>
        <dbReference type="Proteomes" id="UP001497382"/>
    </source>
</evidence>
<evidence type="ECO:0000256" key="3">
    <source>
        <dbReference type="ARBA" id="ARBA00022448"/>
    </source>
</evidence>
<dbReference type="InterPro" id="IPR001873">
    <property type="entry name" value="ENaC"/>
</dbReference>
<keyword evidence="4 12" id="KW-0894">Sodium channel</keyword>
<dbReference type="GO" id="GO:0016020">
    <property type="term" value="C:membrane"/>
    <property type="evidence" value="ECO:0007669"/>
    <property type="project" value="UniProtKB-SubCell"/>
</dbReference>
<evidence type="ECO:0000256" key="7">
    <source>
        <dbReference type="ARBA" id="ARBA00023053"/>
    </source>
</evidence>
<evidence type="ECO:0000256" key="4">
    <source>
        <dbReference type="ARBA" id="ARBA00022461"/>
    </source>
</evidence>
<evidence type="ECO:0000256" key="8">
    <source>
        <dbReference type="ARBA" id="ARBA00023065"/>
    </source>
</evidence>
<evidence type="ECO:0000256" key="2">
    <source>
        <dbReference type="ARBA" id="ARBA00007193"/>
    </source>
</evidence>
<keyword evidence="11 12" id="KW-0407">Ion channel</keyword>
<organism evidence="13 14">
    <name type="scientific">Larinioides sclopetarius</name>
    <dbReference type="NCBI Taxonomy" id="280406"/>
    <lineage>
        <taxon>Eukaryota</taxon>
        <taxon>Metazoa</taxon>
        <taxon>Ecdysozoa</taxon>
        <taxon>Arthropoda</taxon>
        <taxon>Chelicerata</taxon>
        <taxon>Arachnida</taxon>
        <taxon>Araneae</taxon>
        <taxon>Araneomorphae</taxon>
        <taxon>Entelegynae</taxon>
        <taxon>Araneoidea</taxon>
        <taxon>Araneidae</taxon>
        <taxon>Larinioides</taxon>
    </lineage>
</organism>
<evidence type="ECO:0000256" key="1">
    <source>
        <dbReference type="ARBA" id="ARBA00004141"/>
    </source>
</evidence>
<dbReference type="EMBL" id="CAXIEN010000036">
    <property type="protein sequence ID" value="CAL1268779.1"/>
    <property type="molecule type" value="Genomic_DNA"/>
</dbReference>
<dbReference type="GO" id="GO:0005272">
    <property type="term" value="F:sodium channel activity"/>
    <property type="evidence" value="ECO:0007669"/>
    <property type="project" value="UniProtKB-KW"/>
</dbReference>
<evidence type="ECO:0000256" key="6">
    <source>
        <dbReference type="ARBA" id="ARBA00022989"/>
    </source>
</evidence>
<comment type="subcellular location">
    <subcellularLocation>
        <location evidence="1">Membrane</location>
        <topology evidence="1">Multi-pass membrane protein</topology>
    </subcellularLocation>
</comment>
<gene>
    <name evidence="13" type="ORF">LARSCL_LOCUS4364</name>
</gene>
<dbReference type="AlphaFoldDB" id="A0AAV1ZAX6"/>
<keyword evidence="9" id="KW-0472">Membrane</keyword>
<keyword evidence="6" id="KW-1133">Transmembrane helix</keyword>